<protein>
    <recommendedName>
        <fullName evidence="3">ISXO2-like transposase domain-containing protein</fullName>
    </recommendedName>
</protein>
<evidence type="ECO:0000313" key="1">
    <source>
        <dbReference type="EMBL" id="KFM74960.1"/>
    </source>
</evidence>
<dbReference type="EMBL" id="KK119171">
    <property type="protein sequence ID" value="KFM74960.1"/>
    <property type="molecule type" value="Genomic_DNA"/>
</dbReference>
<feature type="non-terminal residue" evidence="1">
    <location>
        <position position="273"/>
    </location>
</feature>
<dbReference type="AlphaFoldDB" id="A0A087UC71"/>
<evidence type="ECO:0008006" key="3">
    <source>
        <dbReference type="Google" id="ProtNLM"/>
    </source>
</evidence>
<proteinExistence type="predicted"/>
<dbReference type="InterPro" id="IPR053164">
    <property type="entry name" value="IS1016-like_transposase"/>
</dbReference>
<evidence type="ECO:0000313" key="2">
    <source>
        <dbReference type="Proteomes" id="UP000054359"/>
    </source>
</evidence>
<organism evidence="1 2">
    <name type="scientific">Stegodyphus mimosarum</name>
    <name type="common">African social velvet spider</name>
    <dbReference type="NCBI Taxonomy" id="407821"/>
    <lineage>
        <taxon>Eukaryota</taxon>
        <taxon>Metazoa</taxon>
        <taxon>Ecdysozoa</taxon>
        <taxon>Arthropoda</taxon>
        <taxon>Chelicerata</taxon>
        <taxon>Arachnida</taxon>
        <taxon>Araneae</taxon>
        <taxon>Araneomorphae</taxon>
        <taxon>Entelegynae</taxon>
        <taxon>Eresoidea</taxon>
        <taxon>Eresidae</taxon>
        <taxon>Stegodyphus</taxon>
    </lineage>
</organism>
<dbReference type="PANTHER" id="PTHR47163:SF2">
    <property type="entry name" value="SI:DKEY-17M8.2"/>
    <property type="match status" value="1"/>
</dbReference>
<keyword evidence="2" id="KW-1185">Reference proteome</keyword>
<dbReference type="PANTHER" id="PTHR47163">
    <property type="entry name" value="DDE_TNP_IS1595 DOMAIN-CONTAINING PROTEIN"/>
    <property type="match status" value="1"/>
</dbReference>
<dbReference type="Proteomes" id="UP000054359">
    <property type="component" value="Unassembled WGS sequence"/>
</dbReference>
<dbReference type="OrthoDB" id="10052789at2759"/>
<accession>A0A087UC71</accession>
<name>A0A087UC71_STEMI</name>
<gene>
    <name evidence="1" type="ORF">X975_10891</name>
</gene>
<reference evidence="1 2" key="1">
    <citation type="submission" date="2013-11" db="EMBL/GenBank/DDBJ databases">
        <title>Genome sequencing of Stegodyphus mimosarum.</title>
        <authorList>
            <person name="Bechsgaard J."/>
        </authorList>
    </citation>
    <scope>NUCLEOTIDE SEQUENCE [LARGE SCALE GENOMIC DNA]</scope>
</reference>
<sequence>MQMLTDFLMEVGLLKAAVYKKCGSGMKQKLKKSYSDGFVYVCREMVGGNQCNTEMSIRHNSWFSKSKRKLFEVLLITYEILRGTKTGRIAEEYGFSSTTLADWRQFINETILNYIEENSEKVGGDGVVVEIDELKFGKRKYNRGHSVEGQWVFGGVERGSGEYFCFIPHVLESSVSTLLLDISYSRCIMIKQLMHYKAPPWDTPWDNALAQLLISHSGEKKLLMRCTDSSLQNVDFKTTLIYLLTCRWCESHGSYTVVVDSKLDEYFHGFSHV</sequence>